<proteinExistence type="predicted"/>
<name>A0AAN9LU83_PHACN</name>
<keyword evidence="2" id="KW-1185">Reference proteome</keyword>
<organism evidence="1 2">
    <name type="scientific">Phaseolus coccineus</name>
    <name type="common">Scarlet runner bean</name>
    <name type="synonym">Phaseolus multiflorus</name>
    <dbReference type="NCBI Taxonomy" id="3886"/>
    <lineage>
        <taxon>Eukaryota</taxon>
        <taxon>Viridiplantae</taxon>
        <taxon>Streptophyta</taxon>
        <taxon>Embryophyta</taxon>
        <taxon>Tracheophyta</taxon>
        <taxon>Spermatophyta</taxon>
        <taxon>Magnoliopsida</taxon>
        <taxon>eudicotyledons</taxon>
        <taxon>Gunneridae</taxon>
        <taxon>Pentapetalae</taxon>
        <taxon>rosids</taxon>
        <taxon>fabids</taxon>
        <taxon>Fabales</taxon>
        <taxon>Fabaceae</taxon>
        <taxon>Papilionoideae</taxon>
        <taxon>50 kb inversion clade</taxon>
        <taxon>NPAAA clade</taxon>
        <taxon>indigoferoid/millettioid clade</taxon>
        <taxon>Phaseoleae</taxon>
        <taxon>Phaseolus</taxon>
    </lineage>
</organism>
<reference evidence="1 2" key="1">
    <citation type="submission" date="2024-01" db="EMBL/GenBank/DDBJ databases">
        <title>The genomes of 5 underutilized Papilionoideae crops provide insights into root nodulation and disease resistanc.</title>
        <authorList>
            <person name="Jiang F."/>
        </authorList>
    </citation>
    <scope>NUCLEOTIDE SEQUENCE [LARGE SCALE GENOMIC DNA]</scope>
    <source>
        <strain evidence="1">JINMINGXINNONG_FW02</strain>
        <tissue evidence="1">Leaves</tissue>
    </source>
</reference>
<comment type="caution">
    <text evidence="1">The sequence shown here is derived from an EMBL/GenBank/DDBJ whole genome shotgun (WGS) entry which is preliminary data.</text>
</comment>
<evidence type="ECO:0000313" key="1">
    <source>
        <dbReference type="EMBL" id="KAK7342465.1"/>
    </source>
</evidence>
<evidence type="ECO:0000313" key="2">
    <source>
        <dbReference type="Proteomes" id="UP001374584"/>
    </source>
</evidence>
<dbReference type="EMBL" id="JAYMYR010000009">
    <property type="protein sequence ID" value="KAK7342465.1"/>
    <property type="molecule type" value="Genomic_DNA"/>
</dbReference>
<dbReference type="Proteomes" id="UP001374584">
    <property type="component" value="Unassembled WGS sequence"/>
</dbReference>
<gene>
    <name evidence="1" type="ORF">VNO80_25419</name>
</gene>
<accession>A0AAN9LU83</accession>
<dbReference type="AlphaFoldDB" id="A0AAN9LU83"/>
<sequence>MHSIYHDAFENNGGQSCHYHHSSVNPNACFPKLSFPNLSFKFRFPNLSFKSPRLLKMRRVASCDLNGLNLLNFSFHQFLVVHKAWNLARAWSWHEGGDSIVEATAEGAVNATEAMEVVGEILHGSKRLFL</sequence>
<protein>
    <submittedName>
        <fullName evidence="1">Uncharacterized protein</fullName>
    </submittedName>
</protein>